<sequence length="555" mass="63437">MEMRWHCKYQSPLGLVLLSILSLSLQGIVFGYILPSKLILPWLLYFSFLIVLRPYYSAITVFLIESILLRVHIMKMSHTNTAFEASDIFAWKQAFFLKGYTDFLIPALGIGLVFCFVKGFALRKRQLAFLPAVLLVTTSCVQERNPTQSTSNPISFLFSLAKVHYVDWNFATNIKENGILNHVFLTLPMGQIPAKGPARLGERQIAVSPHAPLKPDVFLILCESCYTSSSSKFVTPMAELEKEGFERSTMISPVYGGMTAEAEFEVLTGLPSQRYKGIDFQYFAESYSHEAMGLPRVFVKNGYSSFSAHNNKGFFWRRDLVHPKFGFQKSIFLEEMNWPDLSVTPEDDILFESALKQYKSNLDGKKNTFAFLITIHTHGPYKEVEDDGGEGDYKAKLEKSLKEFLRFQKQVYELAQKNSRPVIFVIFGDHKPAMTISFYKKHVFSDDFFSSKGERNDGFRFSSLSESQRMIYGRVPVFIKSLNVKNGELAKEIARTSHDKPLYCLPSVLTKFINVHHEYYRFLDTVCKRPSVELVDKAVIDSVFSEEAYGNLLFD</sequence>
<evidence type="ECO:0000259" key="7">
    <source>
        <dbReference type="Pfam" id="PF00884"/>
    </source>
</evidence>
<dbReference type="Proteomes" id="UP000075799">
    <property type="component" value="Unassembled WGS sequence"/>
</dbReference>
<keyword evidence="2" id="KW-1003">Cell membrane</keyword>
<accession>A0A161QFG7</accession>
<dbReference type="AlphaFoldDB" id="A0A161QFG7"/>
<dbReference type="OrthoDB" id="5363296at2"/>
<gene>
    <name evidence="8" type="ORF">AZI87_13130</name>
</gene>
<evidence type="ECO:0000256" key="6">
    <source>
        <dbReference type="SAM" id="Phobius"/>
    </source>
</evidence>
<dbReference type="EMBL" id="LUKD01000006">
    <property type="protein sequence ID" value="KYG64185.1"/>
    <property type="molecule type" value="Genomic_DNA"/>
</dbReference>
<dbReference type="Pfam" id="PF00884">
    <property type="entry name" value="Sulfatase"/>
    <property type="match status" value="1"/>
</dbReference>
<name>A0A161QFG7_BDEBC</name>
<feature type="transmembrane region" description="Helical" evidence="6">
    <location>
        <begin position="103"/>
        <end position="122"/>
    </location>
</feature>
<dbReference type="GO" id="GO:0005886">
    <property type="term" value="C:plasma membrane"/>
    <property type="evidence" value="ECO:0007669"/>
    <property type="project" value="UniProtKB-SubCell"/>
</dbReference>
<dbReference type="InterPro" id="IPR050448">
    <property type="entry name" value="OpgB/LTA_synthase_biosynth"/>
</dbReference>
<comment type="caution">
    <text evidence="8">The sequence shown here is derived from an EMBL/GenBank/DDBJ whole genome shotgun (WGS) entry which is preliminary data.</text>
</comment>
<dbReference type="InterPro" id="IPR017850">
    <property type="entry name" value="Alkaline_phosphatase_core_sf"/>
</dbReference>
<feature type="transmembrane region" description="Helical" evidence="6">
    <location>
        <begin position="12"/>
        <end position="33"/>
    </location>
</feature>
<evidence type="ECO:0000256" key="2">
    <source>
        <dbReference type="ARBA" id="ARBA00022475"/>
    </source>
</evidence>
<dbReference type="CDD" id="cd16015">
    <property type="entry name" value="LTA_synthase"/>
    <property type="match status" value="1"/>
</dbReference>
<feature type="domain" description="Sulfatase N-terminal" evidence="7">
    <location>
        <begin position="215"/>
        <end position="434"/>
    </location>
</feature>
<dbReference type="PANTHER" id="PTHR47371">
    <property type="entry name" value="LIPOTEICHOIC ACID SYNTHASE"/>
    <property type="match status" value="1"/>
</dbReference>
<dbReference type="SUPFAM" id="SSF53649">
    <property type="entry name" value="Alkaline phosphatase-like"/>
    <property type="match status" value="1"/>
</dbReference>
<dbReference type="Gene3D" id="3.40.720.10">
    <property type="entry name" value="Alkaline Phosphatase, subunit A"/>
    <property type="match status" value="1"/>
</dbReference>
<protein>
    <submittedName>
        <fullName evidence="8">Cation tolerance protein CutA</fullName>
    </submittedName>
</protein>
<reference evidence="8 9" key="1">
    <citation type="submission" date="2016-03" db="EMBL/GenBank/DDBJ databases">
        <authorList>
            <person name="Ploux O."/>
        </authorList>
    </citation>
    <scope>NUCLEOTIDE SEQUENCE [LARGE SCALE GENOMIC DNA]</scope>
    <source>
        <strain evidence="8 9">EC13</strain>
    </source>
</reference>
<feature type="transmembrane region" description="Helical" evidence="6">
    <location>
        <begin position="39"/>
        <end position="64"/>
    </location>
</feature>
<evidence type="ECO:0000256" key="5">
    <source>
        <dbReference type="ARBA" id="ARBA00023136"/>
    </source>
</evidence>
<keyword evidence="3 6" id="KW-0812">Transmembrane</keyword>
<evidence type="ECO:0000313" key="8">
    <source>
        <dbReference type="EMBL" id="KYG64185.1"/>
    </source>
</evidence>
<evidence type="ECO:0000313" key="9">
    <source>
        <dbReference type="Proteomes" id="UP000075799"/>
    </source>
</evidence>
<comment type="subcellular location">
    <subcellularLocation>
        <location evidence="1">Cell membrane</location>
        <topology evidence="1">Multi-pass membrane protein</topology>
    </subcellularLocation>
</comment>
<evidence type="ECO:0000256" key="1">
    <source>
        <dbReference type="ARBA" id="ARBA00004651"/>
    </source>
</evidence>
<dbReference type="InterPro" id="IPR000917">
    <property type="entry name" value="Sulfatase_N"/>
</dbReference>
<proteinExistence type="predicted"/>
<keyword evidence="4 6" id="KW-1133">Transmembrane helix</keyword>
<evidence type="ECO:0000256" key="3">
    <source>
        <dbReference type="ARBA" id="ARBA00022692"/>
    </source>
</evidence>
<dbReference type="PANTHER" id="PTHR47371:SF3">
    <property type="entry name" value="PHOSPHOGLYCEROL TRANSFERASE I"/>
    <property type="match status" value="1"/>
</dbReference>
<evidence type="ECO:0000256" key="4">
    <source>
        <dbReference type="ARBA" id="ARBA00022989"/>
    </source>
</evidence>
<keyword evidence="5 6" id="KW-0472">Membrane</keyword>
<organism evidence="8 9">
    <name type="scientific">Bdellovibrio bacteriovorus</name>
    <dbReference type="NCBI Taxonomy" id="959"/>
    <lineage>
        <taxon>Bacteria</taxon>
        <taxon>Pseudomonadati</taxon>
        <taxon>Bdellovibrionota</taxon>
        <taxon>Bdellovibrionia</taxon>
        <taxon>Bdellovibrionales</taxon>
        <taxon>Pseudobdellovibrionaceae</taxon>
        <taxon>Bdellovibrio</taxon>
    </lineage>
</organism>